<evidence type="ECO:0008006" key="10">
    <source>
        <dbReference type="Google" id="ProtNLM"/>
    </source>
</evidence>
<evidence type="ECO:0000256" key="2">
    <source>
        <dbReference type="ARBA" id="ARBA00010792"/>
    </source>
</evidence>
<evidence type="ECO:0000256" key="7">
    <source>
        <dbReference type="SAM" id="Phobius"/>
    </source>
</evidence>
<evidence type="ECO:0000256" key="1">
    <source>
        <dbReference type="ARBA" id="ARBA00004651"/>
    </source>
</evidence>
<organism evidence="8 9">
    <name type="scientific">Kouleothrix aurantiaca</name>
    <dbReference type="NCBI Taxonomy" id="186479"/>
    <lineage>
        <taxon>Bacteria</taxon>
        <taxon>Bacillati</taxon>
        <taxon>Chloroflexota</taxon>
        <taxon>Chloroflexia</taxon>
        <taxon>Chloroflexales</taxon>
        <taxon>Roseiflexineae</taxon>
        <taxon>Roseiflexaceae</taxon>
        <taxon>Kouleothrix</taxon>
    </lineage>
</organism>
<evidence type="ECO:0000313" key="8">
    <source>
        <dbReference type="EMBL" id="KPV52250.1"/>
    </source>
</evidence>
<feature type="transmembrane region" description="Helical" evidence="7">
    <location>
        <begin position="42"/>
        <end position="63"/>
    </location>
</feature>
<gene>
    <name evidence="8" type="ORF">SE17_16625</name>
</gene>
<dbReference type="GO" id="GO:0005886">
    <property type="term" value="C:plasma membrane"/>
    <property type="evidence" value="ECO:0007669"/>
    <property type="project" value="UniProtKB-SubCell"/>
</dbReference>
<keyword evidence="4 7" id="KW-0812">Transmembrane</keyword>
<dbReference type="AlphaFoldDB" id="A0A0P9FGK5"/>
<keyword evidence="5 7" id="KW-1133">Transmembrane helix</keyword>
<comment type="subcellular location">
    <subcellularLocation>
        <location evidence="1">Cell membrane</location>
        <topology evidence="1">Multi-pass membrane protein</topology>
    </subcellularLocation>
</comment>
<evidence type="ECO:0000256" key="6">
    <source>
        <dbReference type="ARBA" id="ARBA00023136"/>
    </source>
</evidence>
<sequence>AEEYVQKRGGLAIYLARCVITPIAVPLNLVAGSSGYASRRFVGYAAAGELTWLLMYGTLGYLFGSQWEAVSTFISDFSGVLVGLAIAGVGVFALLRWARRPPAATSADSADATAAALTSDH</sequence>
<keyword evidence="6 7" id="KW-0472">Membrane</keyword>
<evidence type="ECO:0000256" key="4">
    <source>
        <dbReference type="ARBA" id="ARBA00022692"/>
    </source>
</evidence>
<dbReference type="PANTHER" id="PTHR42709">
    <property type="entry name" value="ALKALINE PHOSPHATASE LIKE PROTEIN"/>
    <property type="match status" value="1"/>
</dbReference>
<accession>A0A0P9FGK5</accession>
<protein>
    <recommendedName>
        <fullName evidence="10">DedA family protein</fullName>
    </recommendedName>
</protein>
<reference evidence="8 9" key="1">
    <citation type="submission" date="2015-09" db="EMBL/GenBank/DDBJ databases">
        <title>Draft genome sequence of Kouleothrix aurantiaca JCM 19913.</title>
        <authorList>
            <person name="Hemp J."/>
        </authorList>
    </citation>
    <scope>NUCLEOTIDE SEQUENCE [LARGE SCALE GENOMIC DNA]</scope>
    <source>
        <strain evidence="8 9">COM-B</strain>
    </source>
</reference>
<keyword evidence="9" id="KW-1185">Reference proteome</keyword>
<feature type="transmembrane region" description="Helical" evidence="7">
    <location>
        <begin position="12"/>
        <end position="30"/>
    </location>
</feature>
<dbReference type="InterPro" id="IPR051311">
    <property type="entry name" value="DedA_domain"/>
</dbReference>
<feature type="transmembrane region" description="Helical" evidence="7">
    <location>
        <begin position="69"/>
        <end position="95"/>
    </location>
</feature>
<name>A0A0P9FGK5_9CHLR</name>
<evidence type="ECO:0000256" key="5">
    <source>
        <dbReference type="ARBA" id="ARBA00022989"/>
    </source>
</evidence>
<comment type="caution">
    <text evidence="8">The sequence shown here is derived from an EMBL/GenBank/DDBJ whole genome shotgun (WGS) entry which is preliminary data.</text>
</comment>
<evidence type="ECO:0000256" key="3">
    <source>
        <dbReference type="ARBA" id="ARBA00022475"/>
    </source>
</evidence>
<dbReference type="Proteomes" id="UP000050509">
    <property type="component" value="Unassembled WGS sequence"/>
</dbReference>
<proteinExistence type="inferred from homology"/>
<dbReference type="PANTHER" id="PTHR42709:SF6">
    <property type="entry name" value="UNDECAPRENYL PHOSPHATE TRANSPORTER A"/>
    <property type="match status" value="1"/>
</dbReference>
<feature type="non-terminal residue" evidence="8">
    <location>
        <position position="1"/>
    </location>
</feature>
<keyword evidence="3" id="KW-1003">Cell membrane</keyword>
<evidence type="ECO:0000313" key="9">
    <source>
        <dbReference type="Proteomes" id="UP000050509"/>
    </source>
</evidence>
<comment type="similarity">
    <text evidence="2">Belongs to the DedA family.</text>
</comment>
<dbReference type="EMBL" id="LJCR01000608">
    <property type="protein sequence ID" value="KPV52250.1"/>
    <property type="molecule type" value="Genomic_DNA"/>
</dbReference>